<evidence type="ECO:0000313" key="9">
    <source>
        <dbReference type="Proteomes" id="UP001274896"/>
    </source>
</evidence>
<dbReference type="Pfam" id="PF00170">
    <property type="entry name" value="bZIP_1"/>
    <property type="match status" value="1"/>
</dbReference>
<dbReference type="FunFam" id="1.20.5.170:FF:000003">
    <property type="entry name" value="cAMP-responsive element modulator isoform X2"/>
    <property type="match status" value="1"/>
</dbReference>
<evidence type="ECO:0000259" key="7">
    <source>
        <dbReference type="PROSITE" id="PS50217"/>
    </source>
</evidence>
<dbReference type="InterPro" id="IPR046347">
    <property type="entry name" value="bZIP_sf"/>
</dbReference>
<dbReference type="Gene3D" id="1.20.5.170">
    <property type="match status" value="1"/>
</dbReference>
<keyword evidence="6" id="KW-0175">Coiled coil</keyword>
<dbReference type="PRINTS" id="PR00041">
    <property type="entry name" value="LEUZIPPRCREB"/>
</dbReference>
<gene>
    <name evidence="8" type="ORF">QTP70_028895</name>
</gene>
<dbReference type="SUPFAM" id="SSF57959">
    <property type="entry name" value="Leucine zipper domain"/>
    <property type="match status" value="1"/>
</dbReference>
<sequence>KAYGPPLSGNQPAVCASYDTSSSELRKVFDTTEPQQDAAWALFEIFQGGRWVTEYYMDFRMAAADSGWNSTALYNAFYGGLTLLSAPTSLRMPLAQPSTPQPASPQPMEIACHHHSDAKKESPQAPIIFSLGLPILPPMFNEPPPDLSTVLLVYYNLGAVFSKAKASSLLPRWPYDCAIDLLPCTIPPRGCLSGPEQDLLITCRSRILLCREEAQGTSIFTKLRLPQDPQGPQNPPNVTRFHPMSYISCLKRVQACLLVVRCPLEGVAVFFCVWLGGHIAATGDMPVYQMWSTSSGLPQGKVMAPSPRAIHSPEQQAEEATRKREVRLMKNRQAARECRQKKKEYVKCLENRVAVLENQNKTLIEELRALKGIYCHKPE</sequence>
<dbReference type="PROSITE" id="PS00036">
    <property type="entry name" value="BZIP_BASIC"/>
    <property type="match status" value="1"/>
</dbReference>
<evidence type="ECO:0000256" key="4">
    <source>
        <dbReference type="ARBA" id="ARBA00023163"/>
    </source>
</evidence>
<dbReference type="InterPro" id="IPR001630">
    <property type="entry name" value="Leuzip_CREB"/>
</dbReference>
<protein>
    <recommendedName>
        <fullName evidence="7">BZIP domain-containing protein</fullName>
    </recommendedName>
</protein>
<comment type="subcellular location">
    <subcellularLocation>
        <location evidence="1">Nucleus</location>
    </subcellularLocation>
</comment>
<dbReference type="AlphaFoldDB" id="A0AAE0Q573"/>
<accession>A0AAE0Q573</accession>
<dbReference type="PROSITE" id="PS50217">
    <property type="entry name" value="BZIP"/>
    <property type="match status" value="1"/>
</dbReference>
<feature type="coiled-coil region" evidence="6">
    <location>
        <begin position="339"/>
        <end position="373"/>
    </location>
</feature>
<proteinExistence type="predicted"/>
<keyword evidence="5" id="KW-0539">Nucleus</keyword>
<dbReference type="GO" id="GO:1990589">
    <property type="term" value="C:ATF4-CREB1 transcription factor complex"/>
    <property type="evidence" value="ECO:0007669"/>
    <property type="project" value="TreeGrafter"/>
</dbReference>
<evidence type="ECO:0000256" key="2">
    <source>
        <dbReference type="ARBA" id="ARBA00023015"/>
    </source>
</evidence>
<evidence type="ECO:0000256" key="5">
    <source>
        <dbReference type="ARBA" id="ARBA00023242"/>
    </source>
</evidence>
<dbReference type="SMART" id="SM00338">
    <property type="entry name" value="BRLZ"/>
    <property type="match status" value="1"/>
</dbReference>
<keyword evidence="9" id="KW-1185">Reference proteome</keyword>
<dbReference type="CDD" id="cd14690">
    <property type="entry name" value="bZIP_CREB1"/>
    <property type="match status" value="1"/>
</dbReference>
<reference evidence="8" key="1">
    <citation type="submission" date="2023-06" db="EMBL/GenBank/DDBJ databases">
        <title>Male Hemibagrus guttatus genome.</title>
        <authorList>
            <person name="Bian C."/>
        </authorList>
    </citation>
    <scope>NUCLEOTIDE SEQUENCE</scope>
    <source>
        <strain evidence="8">Male_cb2023</strain>
        <tissue evidence="8">Muscle</tissue>
    </source>
</reference>
<feature type="domain" description="BZIP" evidence="7">
    <location>
        <begin position="321"/>
        <end position="371"/>
    </location>
</feature>
<evidence type="ECO:0000256" key="6">
    <source>
        <dbReference type="SAM" id="Coils"/>
    </source>
</evidence>
<dbReference type="InterPro" id="IPR004827">
    <property type="entry name" value="bZIP"/>
</dbReference>
<dbReference type="GO" id="GO:0035497">
    <property type="term" value="F:cAMP response element binding"/>
    <property type="evidence" value="ECO:0007669"/>
    <property type="project" value="TreeGrafter"/>
</dbReference>
<dbReference type="EMBL" id="JAUCMX010000022">
    <property type="protein sequence ID" value="KAK3513787.1"/>
    <property type="molecule type" value="Genomic_DNA"/>
</dbReference>
<keyword evidence="4" id="KW-0804">Transcription</keyword>
<dbReference type="PANTHER" id="PTHR45879:SF1">
    <property type="entry name" value="CYCLIC AMP-RESPONSIVE ELEMENT-BINDING PROTEIN 1"/>
    <property type="match status" value="1"/>
</dbReference>
<name>A0AAE0Q573_9TELE</name>
<evidence type="ECO:0000256" key="1">
    <source>
        <dbReference type="ARBA" id="ARBA00004123"/>
    </source>
</evidence>
<keyword evidence="2" id="KW-0805">Transcription regulation</keyword>
<organism evidence="8 9">
    <name type="scientific">Hemibagrus guttatus</name>
    <dbReference type="NCBI Taxonomy" id="175788"/>
    <lineage>
        <taxon>Eukaryota</taxon>
        <taxon>Metazoa</taxon>
        <taxon>Chordata</taxon>
        <taxon>Craniata</taxon>
        <taxon>Vertebrata</taxon>
        <taxon>Euteleostomi</taxon>
        <taxon>Actinopterygii</taxon>
        <taxon>Neopterygii</taxon>
        <taxon>Teleostei</taxon>
        <taxon>Ostariophysi</taxon>
        <taxon>Siluriformes</taxon>
        <taxon>Bagridae</taxon>
        <taxon>Hemibagrus</taxon>
    </lineage>
</organism>
<evidence type="ECO:0000256" key="3">
    <source>
        <dbReference type="ARBA" id="ARBA00023125"/>
    </source>
</evidence>
<feature type="non-terminal residue" evidence="8">
    <location>
        <position position="1"/>
    </location>
</feature>
<evidence type="ECO:0000313" key="8">
    <source>
        <dbReference type="EMBL" id="KAK3513787.1"/>
    </source>
</evidence>
<dbReference type="Proteomes" id="UP001274896">
    <property type="component" value="Unassembled WGS sequence"/>
</dbReference>
<comment type="caution">
    <text evidence="8">The sequence shown here is derived from an EMBL/GenBank/DDBJ whole genome shotgun (WGS) entry which is preliminary data.</text>
</comment>
<dbReference type="PANTHER" id="PTHR45879">
    <property type="entry name" value="CYCLIC AMP RESPONSE ELEMENT-BINDING PROTEIN B"/>
    <property type="match status" value="1"/>
</dbReference>
<dbReference type="GO" id="GO:0000981">
    <property type="term" value="F:DNA-binding transcription factor activity, RNA polymerase II-specific"/>
    <property type="evidence" value="ECO:0007669"/>
    <property type="project" value="TreeGrafter"/>
</dbReference>
<keyword evidence="3" id="KW-0238">DNA-binding</keyword>